<evidence type="ECO:0000313" key="2">
    <source>
        <dbReference type="Proteomes" id="UP001596110"/>
    </source>
</evidence>
<evidence type="ECO:0000313" key="1">
    <source>
        <dbReference type="EMBL" id="MFC5631096.1"/>
    </source>
</evidence>
<sequence length="78" mass="8541">MFQLPFEVSPFSKNTELPLLTLKTGEFNLYGDPAYIFIPAGNPAYSDNGTSDAARDRIIEASTVAQSAAISPDVFFHR</sequence>
<gene>
    <name evidence="1" type="ORF">ACFPQ3_05705</name>
</gene>
<dbReference type="RefSeq" id="WP_156806589.1">
    <property type="nucleotide sequence ID" value="NZ_JBHSOJ010000016.1"/>
</dbReference>
<accession>A0ABW0UGN6</accession>
<reference evidence="2" key="1">
    <citation type="journal article" date="2019" name="Int. J. Syst. Evol. Microbiol.">
        <title>The Global Catalogue of Microorganisms (GCM) 10K type strain sequencing project: providing services to taxonomists for standard genome sequencing and annotation.</title>
        <authorList>
            <consortium name="The Broad Institute Genomics Platform"/>
            <consortium name="The Broad Institute Genome Sequencing Center for Infectious Disease"/>
            <person name="Wu L."/>
            <person name="Ma J."/>
        </authorList>
    </citation>
    <scope>NUCLEOTIDE SEQUENCE [LARGE SCALE GENOMIC DNA]</scope>
    <source>
        <strain evidence="2">DT43</strain>
    </source>
</reference>
<dbReference type="EMBL" id="JBHSOJ010000016">
    <property type="protein sequence ID" value="MFC5631096.1"/>
    <property type="molecule type" value="Genomic_DNA"/>
</dbReference>
<comment type="caution">
    <text evidence="1">The sequence shown here is derived from an EMBL/GenBank/DDBJ whole genome shotgun (WGS) entry which is preliminary data.</text>
</comment>
<dbReference type="Proteomes" id="UP001596110">
    <property type="component" value="Unassembled WGS sequence"/>
</dbReference>
<organism evidence="1 2">
    <name type="scientific">Streptococcus caledonicus</name>
    <dbReference type="NCBI Taxonomy" id="2614158"/>
    <lineage>
        <taxon>Bacteria</taxon>
        <taxon>Bacillati</taxon>
        <taxon>Bacillota</taxon>
        <taxon>Bacilli</taxon>
        <taxon>Lactobacillales</taxon>
        <taxon>Streptococcaceae</taxon>
        <taxon>Streptococcus</taxon>
    </lineage>
</organism>
<keyword evidence="2" id="KW-1185">Reference proteome</keyword>
<protein>
    <submittedName>
        <fullName evidence="1">Uncharacterized protein</fullName>
    </submittedName>
</protein>
<proteinExistence type="predicted"/>
<name>A0ABW0UGN6_9STRE</name>